<organism evidence="1 2">
    <name type="scientific">Chamaesiphon minutus (strain ATCC 27169 / PCC 6605)</name>
    <dbReference type="NCBI Taxonomy" id="1173020"/>
    <lineage>
        <taxon>Bacteria</taxon>
        <taxon>Bacillati</taxon>
        <taxon>Cyanobacteriota</taxon>
        <taxon>Cyanophyceae</taxon>
        <taxon>Gomontiellales</taxon>
        <taxon>Chamaesiphonaceae</taxon>
        <taxon>Chamaesiphon</taxon>
    </lineage>
</organism>
<name>K9UEM8_CHAP6</name>
<keyword evidence="2" id="KW-1185">Reference proteome</keyword>
<dbReference type="OrthoDB" id="583297at2"/>
<sequence length="177" mass="17681">MLLESLFSELDTIGFSGSRSLSGAGLAVLASLFPLVPAGCHVVVGCAAGADLAVRSAFGSGNGDGRLCLFAVASGRWGTGRAAFARRSAAIVEAIPLGGLLVVIPGSVSPPPGVTPSRSFRGGGSGSWGSAALALGSGRRVLLWLPVGYAPPAWAGVAWSAVDGWWLGVSSSQLSIF</sequence>
<dbReference type="EMBL" id="CP003600">
    <property type="protein sequence ID" value="AFY93108.1"/>
    <property type="molecule type" value="Genomic_DNA"/>
</dbReference>
<evidence type="ECO:0000313" key="2">
    <source>
        <dbReference type="Proteomes" id="UP000010366"/>
    </source>
</evidence>
<accession>K9UEM8</accession>
<dbReference type="Proteomes" id="UP000010366">
    <property type="component" value="Chromosome"/>
</dbReference>
<proteinExistence type="predicted"/>
<evidence type="ECO:0000313" key="1">
    <source>
        <dbReference type="EMBL" id="AFY93108.1"/>
    </source>
</evidence>
<evidence type="ECO:0008006" key="3">
    <source>
        <dbReference type="Google" id="ProtNLM"/>
    </source>
</evidence>
<reference evidence="1 2" key="1">
    <citation type="submission" date="2012-05" db="EMBL/GenBank/DDBJ databases">
        <title>Finished chromosome of genome of Chamaesiphon sp. PCC 6605.</title>
        <authorList>
            <consortium name="US DOE Joint Genome Institute"/>
            <person name="Gugger M."/>
            <person name="Coursin T."/>
            <person name="Rippka R."/>
            <person name="Tandeau De Marsac N."/>
            <person name="Huntemann M."/>
            <person name="Wei C.-L."/>
            <person name="Han J."/>
            <person name="Detter J.C."/>
            <person name="Han C."/>
            <person name="Tapia R."/>
            <person name="Chen A."/>
            <person name="Kyrpides N."/>
            <person name="Mavromatis K."/>
            <person name="Markowitz V."/>
            <person name="Szeto E."/>
            <person name="Ivanova N."/>
            <person name="Pagani I."/>
            <person name="Pati A."/>
            <person name="Goodwin L."/>
            <person name="Nordberg H.P."/>
            <person name="Cantor M.N."/>
            <person name="Hua S.X."/>
            <person name="Woyke T."/>
            <person name="Kerfeld C.A."/>
        </authorList>
    </citation>
    <scope>NUCLEOTIDE SEQUENCE [LARGE SCALE GENOMIC DNA]</scope>
    <source>
        <strain evidence="2">ATCC 27169 / PCC 6605</strain>
    </source>
</reference>
<protein>
    <recommendedName>
        <fullName evidence="3">Secreted protein</fullName>
    </recommendedName>
</protein>
<dbReference type="RefSeq" id="WP_015159272.1">
    <property type="nucleotide sequence ID" value="NC_019697.1"/>
</dbReference>
<dbReference type="KEGG" id="cmp:Cha6605_2007"/>
<dbReference type="STRING" id="1173020.Cha6605_2007"/>
<gene>
    <name evidence="1" type="ORF">Cha6605_2007</name>
</gene>
<dbReference type="AlphaFoldDB" id="K9UEM8"/>
<dbReference type="HOGENOM" id="CLU_108509_0_0_3"/>